<keyword evidence="6" id="KW-0788">Thiol protease</keyword>
<evidence type="ECO:0000256" key="5">
    <source>
        <dbReference type="ARBA" id="ARBA00022801"/>
    </source>
</evidence>
<dbReference type="PANTHER" id="PTHR13367">
    <property type="entry name" value="UBIQUITIN THIOESTERASE"/>
    <property type="match status" value="1"/>
</dbReference>
<name>A0A8H7KET9_BIOOC</name>
<evidence type="ECO:0000256" key="6">
    <source>
        <dbReference type="ARBA" id="ARBA00022807"/>
    </source>
</evidence>
<dbReference type="AlphaFoldDB" id="A0A8H7KET9"/>
<sequence>MENRDLAAAWLDVHHEAQGAVYFDKSGRIMVCARFQKAPMPLLASPFAENLEQCVVYVDEAHTRGGTDIKLPLGVRGAVTLGMGQTKDQTVQAAMRLRQLASTQSVAFVAPPAVYQSILELRPSHLKQIKNYRVNSHDVVRWLLEQSCTANEDIMSLYVAQGFDFCRRANAFWKNKSKLEKKQHVDDLLGVIRQREAQSIEELYGSRTAAPGAEQTDLDFPNLNAFNRILHQQMLNLHQSGRQFESSALAEVEQEREVEFEVEQVRENQKRGNFRHFRSRAWTLTLPGLSKQVIWITGDHLSRHSTSSVPPR</sequence>
<dbReference type="Proteomes" id="UP000616885">
    <property type="component" value="Unassembled WGS sequence"/>
</dbReference>
<evidence type="ECO:0000313" key="8">
    <source>
        <dbReference type="Proteomes" id="UP000616885"/>
    </source>
</evidence>
<organism evidence="7 8">
    <name type="scientific">Bionectria ochroleuca</name>
    <name type="common">Gliocladium roseum</name>
    <dbReference type="NCBI Taxonomy" id="29856"/>
    <lineage>
        <taxon>Eukaryota</taxon>
        <taxon>Fungi</taxon>
        <taxon>Dikarya</taxon>
        <taxon>Ascomycota</taxon>
        <taxon>Pezizomycotina</taxon>
        <taxon>Sordariomycetes</taxon>
        <taxon>Hypocreomycetidae</taxon>
        <taxon>Hypocreales</taxon>
        <taxon>Bionectriaceae</taxon>
        <taxon>Clonostachys</taxon>
    </lineage>
</organism>
<protein>
    <recommendedName>
        <fullName evidence="2">ubiquitinyl hydrolase 1</fullName>
        <ecNumber evidence="2">3.4.19.12</ecNumber>
    </recommendedName>
</protein>
<reference evidence="7" key="1">
    <citation type="submission" date="2020-10" db="EMBL/GenBank/DDBJ databases">
        <title>High-Quality Genome Resource of Clonostachys rosea strain S41 by Oxford Nanopore Long-Read Sequencing.</title>
        <authorList>
            <person name="Wang H."/>
        </authorList>
    </citation>
    <scope>NUCLEOTIDE SEQUENCE</scope>
    <source>
        <strain evidence="7">S41</strain>
    </source>
</reference>
<evidence type="ECO:0000256" key="4">
    <source>
        <dbReference type="ARBA" id="ARBA00022786"/>
    </source>
</evidence>
<comment type="catalytic activity">
    <reaction evidence="1">
        <text>Thiol-dependent hydrolysis of ester, thioester, amide, peptide and isopeptide bonds formed by the C-terminal Gly of ubiquitin (a 76-residue protein attached to proteins as an intracellular targeting signal).</text>
        <dbReference type="EC" id="3.4.19.12"/>
    </reaction>
</comment>
<accession>A0A8H7KET9</accession>
<evidence type="ECO:0000256" key="3">
    <source>
        <dbReference type="ARBA" id="ARBA00022670"/>
    </source>
</evidence>
<dbReference type="EMBL" id="JADCTT010000009">
    <property type="protein sequence ID" value="KAF9748238.1"/>
    <property type="molecule type" value="Genomic_DNA"/>
</dbReference>
<dbReference type="GO" id="GO:0006508">
    <property type="term" value="P:proteolysis"/>
    <property type="evidence" value="ECO:0007669"/>
    <property type="project" value="UniProtKB-KW"/>
</dbReference>
<evidence type="ECO:0000256" key="1">
    <source>
        <dbReference type="ARBA" id="ARBA00000707"/>
    </source>
</evidence>
<comment type="caution">
    <text evidence="7">The sequence shown here is derived from an EMBL/GenBank/DDBJ whole genome shotgun (WGS) entry which is preliminary data.</text>
</comment>
<dbReference type="PANTHER" id="PTHR13367:SF33">
    <property type="entry name" value="P-LOOP CONTAINING NUCLEOSIDE TRIPHOSPHATE HYDROLASE PROTEIN"/>
    <property type="match status" value="1"/>
</dbReference>
<gene>
    <name evidence="7" type="ORF">IM811_017743</name>
</gene>
<evidence type="ECO:0000256" key="2">
    <source>
        <dbReference type="ARBA" id="ARBA00012759"/>
    </source>
</evidence>
<keyword evidence="4" id="KW-0833">Ubl conjugation pathway</keyword>
<proteinExistence type="predicted"/>
<dbReference type="InterPro" id="IPR051346">
    <property type="entry name" value="OTU_Deubiquitinase"/>
</dbReference>
<evidence type="ECO:0000313" key="7">
    <source>
        <dbReference type="EMBL" id="KAF9748238.1"/>
    </source>
</evidence>
<dbReference type="GO" id="GO:0004843">
    <property type="term" value="F:cysteine-type deubiquitinase activity"/>
    <property type="evidence" value="ECO:0007669"/>
    <property type="project" value="UniProtKB-EC"/>
</dbReference>
<keyword evidence="3" id="KW-0645">Protease</keyword>
<dbReference type="EC" id="3.4.19.12" evidence="2"/>
<keyword evidence="5" id="KW-0378">Hydrolase</keyword>